<gene>
    <name evidence="1" type="ORF">AWC08_22190</name>
</gene>
<sequence>MTTAASVFRPVTGLRVSRVSLFPAVNRLNVRVLLMQVWDVAALLLSGPTHPFATEEVAS</sequence>
<comment type="caution">
    <text evidence="1">The sequence shown here is derived from an EMBL/GenBank/DDBJ whole genome shotgun (WGS) entry which is preliminary data.</text>
</comment>
<evidence type="ECO:0000313" key="1">
    <source>
        <dbReference type="EMBL" id="ORV88502.1"/>
    </source>
</evidence>
<protein>
    <submittedName>
        <fullName evidence="1">Uncharacterized protein</fullName>
    </submittedName>
</protein>
<dbReference type="Proteomes" id="UP000193928">
    <property type="component" value="Unassembled WGS sequence"/>
</dbReference>
<dbReference type="EMBL" id="LQOY01000071">
    <property type="protein sequence ID" value="ORV88502.1"/>
    <property type="molecule type" value="Genomic_DNA"/>
</dbReference>
<evidence type="ECO:0000313" key="2">
    <source>
        <dbReference type="Proteomes" id="UP000193928"/>
    </source>
</evidence>
<accession>A0A1X1WPT1</accession>
<reference evidence="1 2" key="1">
    <citation type="submission" date="2016-01" db="EMBL/GenBank/DDBJ databases">
        <title>The new phylogeny of the genus Mycobacterium.</title>
        <authorList>
            <person name="Tarcisio F."/>
            <person name="Conor M."/>
            <person name="Antonella G."/>
            <person name="Elisabetta G."/>
            <person name="Giulia F.S."/>
            <person name="Sara T."/>
            <person name="Anna F."/>
            <person name="Clotilde B."/>
            <person name="Roberto B."/>
            <person name="Veronica D.S."/>
            <person name="Fabio R."/>
            <person name="Monica P."/>
            <person name="Olivier J."/>
            <person name="Enrico T."/>
            <person name="Nicola S."/>
        </authorList>
    </citation>
    <scope>NUCLEOTIDE SEQUENCE [LARGE SCALE GENOMIC DNA]</scope>
    <source>
        <strain evidence="1 2">DSM 44160</strain>
    </source>
</reference>
<name>A0A1X1WPT1_MYCGO</name>
<proteinExistence type="predicted"/>
<dbReference type="AlphaFoldDB" id="A0A1X1WPT1"/>
<keyword evidence="2" id="KW-1185">Reference proteome</keyword>
<organism evidence="1 2">
    <name type="scientific">Mycobacterium gordonae</name>
    <dbReference type="NCBI Taxonomy" id="1778"/>
    <lineage>
        <taxon>Bacteria</taxon>
        <taxon>Bacillati</taxon>
        <taxon>Actinomycetota</taxon>
        <taxon>Actinomycetes</taxon>
        <taxon>Mycobacteriales</taxon>
        <taxon>Mycobacteriaceae</taxon>
        <taxon>Mycobacterium</taxon>
    </lineage>
</organism>